<keyword evidence="5 8" id="KW-1133">Transmembrane helix</keyword>
<feature type="transmembrane region" description="Helical" evidence="8">
    <location>
        <begin position="134"/>
        <end position="153"/>
    </location>
</feature>
<dbReference type="InterPro" id="IPR050586">
    <property type="entry name" value="CPA3_Na-H_Antiporter_D"/>
</dbReference>
<feature type="transmembrane region" description="Helical" evidence="8">
    <location>
        <begin position="110"/>
        <end position="128"/>
    </location>
</feature>
<evidence type="ECO:0000256" key="7">
    <source>
        <dbReference type="RuleBase" id="RU000320"/>
    </source>
</evidence>
<feature type="transmembrane region" description="Helical" evidence="8">
    <location>
        <begin position="379"/>
        <end position="403"/>
    </location>
</feature>
<evidence type="ECO:0000256" key="8">
    <source>
        <dbReference type="SAM" id="Phobius"/>
    </source>
</evidence>
<evidence type="ECO:0000256" key="5">
    <source>
        <dbReference type="ARBA" id="ARBA00022989"/>
    </source>
</evidence>
<feature type="transmembrane region" description="Helical" evidence="8">
    <location>
        <begin position="238"/>
        <end position="262"/>
    </location>
</feature>
<feature type="transmembrane region" description="Helical" evidence="8">
    <location>
        <begin position="282"/>
        <end position="299"/>
    </location>
</feature>
<comment type="subcellular location">
    <subcellularLocation>
        <location evidence="1">Cell membrane</location>
        <topology evidence="1">Multi-pass membrane protein</topology>
    </subcellularLocation>
    <subcellularLocation>
        <location evidence="7">Membrane</location>
        <topology evidence="7">Multi-pass membrane protein</topology>
    </subcellularLocation>
</comment>
<feature type="transmembrane region" description="Helical" evidence="8">
    <location>
        <begin position="306"/>
        <end position="325"/>
    </location>
</feature>
<evidence type="ECO:0000256" key="3">
    <source>
        <dbReference type="ARBA" id="ARBA00022475"/>
    </source>
</evidence>
<reference evidence="10 11" key="1">
    <citation type="submission" date="2020-08" db="EMBL/GenBank/DDBJ databases">
        <title>Bridging the membrane lipid divide: bacteria of the FCB group superphylum have the potential to synthesize archaeal ether lipids.</title>
        <authorList>
            <person name="Villanueva L."/>
            <person name="Von Meijenfeldt F.A.B."/>
            <person name="Westbye A.B."/>
            <person name="Yadav S."/>
            <person name="Hopmans E.C."/>
            <person name="Dutilh B.E."/>
            <person name="Sinninghe Damste J.S."/>
        </authorList>
    </citation>
    <scope>NUCLEOTIDE SEQUENCE [LARGE SCALE GENOMIC DNA]</scope>
    <source>
        <strain evidence="10">NIOZ-UU27</strain>
    </source>
</reference>
<feature type="transmembrane region" description="Helical" evidence="8">
    <location>
        <begin position="409"/>
        <end position="433"/>
    </location>
</feature>
<evidence type="ECO:0000256" key="6">
    <source>
        <dbReference type="ARBA" id="ARBA00023136"/>
    </source>
</evidence>
<comment type="similarity">
    <text evidence="2">Belongs to the CPA3 antiporters (TC 2.A.63) subunit D family.</text>
</comment>
<evidence type="ECO:0000259" key="9">
    <source>
        <dbReference type="Pfam" id="PF00361"/>
    </source>
</evidence>
<sequence length="496" mass="54196">MTDHYPSLLVVVPLISAFIISAAGWMNRRLCFPIAVAALSVATYCAFGLLLRVMDQGVIVYHLGGWPPPWGIAYYIDHFNALVLTAVTVVSLLNLIASQKSIARELGEKTWAFYTLYVLMVTGLLGMVVTGDAFNLYVMLEIASLTGYALIAMGEKRAPLAALNYVYMGTIGACFYLLGVGYLYIVTGSLNMVDIAGNLPALYQSKAVLVAFIVCMIGLWLKMAFFPFHSWLPNAYTFTLSATAGLVAPLMTKVMIYVMIRFILTVFTPKFAFATIAVKDPIVWLAVIAIVVSAILALAQRNLKKMLCYVVVAEVGYMVGGAWLGNRAGMTGAILHIVNDALMTLCVFLVVGNIVYVVKGYAFEDLKGLFRKMPFTMGAFVIGALSIIGVPPTCGFFSKWYLITGAIDAGHYGFMAALLFSSLISVVLFFRVIEISYYEPSGEHHGHEQHTEKMVEAPLTMLVPLLIVTFGLILMGMYTGDIVGRIIQFAIPVELV</sequence>
<protein>
    <submittedName>
        <fullName evidence="10">Monovalent cation/H+ antiporter subunit D family protein</fullName>
    </submittedName>
</protein>
<feature type="transmembrane region" description="Helical" evidence="8">
    <location>
        <begin position="6"/>
        <end position="25"/>
    </location>
</feature>
<evidence type="ECO:0000313" key="11">
    <source>
        <dbReference type="Proteomes" id="UP000650524"/>
    </source>
</evidence>
<feature type="transmembrane region" description="Helical" evidence="8">
    <location>
        <begin position="337"/>
        <end position="358"/>
    </location>
</feature>
<evidence type="ECO:0000313" key="10">
    <source>
        <dbReference type="EMBL" id="MBC8177974.1"/>
    </source>
</evidence>
<dbReference type="Proteomes" id="UP000650524">
    <property type="component" value="Unassembled WGS sequence"/>
</dbReference>
<organism evidence="10 11">
    <name type="scientific">Candidatus Desulfacyla euxinica</name>
    <dbReference type="NCBI Taxonomy" id="2841693"/>
    <lineage>
        <taxon>Bacteria</taxon>
        <taxon>Deltaproteobacteria</taxon>
        <taxon>Candidatus Desulfacyla</taxon>
    </lineage>
</organism>
<comment type="caution">
    <text evidence="10">The sequence shown here is derived from an EMBL/GenBank/DDBJ whole genome shotgun (WGS) entry which is preliminary data.</text>
</comment>
<dbReference type="GO" id="GO:0005886">
    <property type="term" value="C:plasma membrane"/>
    <property type="evidence" value="ECO:0007669"/>
    <property type="project" value="UniProtKB-SubCell"/>
</dbReference>
<dbReference type="EMBL" id="JACNJD010000248">
    <property type="protein sequence ID" value="MBC8177974.1"/>
    <property type="molecule type" value="Genomic_DNA"/>
</dbReference>
<feature type="transmembrane region" description="Helical" evidence="8">
    <location>
        <begin position="454"/>
        <end position="478"/>
    </location>
</feature>
<dbReference type="InterPro" id="IPR001750">
    <property type="entry name" value="ND/Mrp_TM"/>
</dbReference>
<dbReference type="PANTHER" id="PTHR42703">
    <property type="entry name" value="NADH DEHYDROGENASE"/>
    <property type="match status" value="1"/>
</dbReference>
<keyword evidence="6 8" id="KW-0472">Membrane</keyword>
<dbReference type="PANTHER" id="PTHR42703:SF1">
    <property type="entry name" value="NA(+)_H(+) ANTIPORTER SUBUNIT D1"/>
    <property type="match status" value="1"/>
</dbReference>
<keyword evidence="4 7" id="KW-0812">Transmembrane</keyword>
<feature type="transmembrane region" description="Helical" evidence="8">
    <location>
        <begin position="32"/>
        <end position="52"/>
    </location>
</feature>
<evidence type="ECO:0000256" key="4">
    <source>
        <dbReference type="ARBA" id="ARBA00022692"/>
    </source>
</evidence>
<evidence type="ECO:0000256" key="1">
    <source>
        <dbReference type="ARBA" id="ARBA00004651"/>
    </source>
</evidence>
<keyword evidence="3" id="KW-1003">Cell membrane</keyword>
<proteinExistence type="inferred from homology"/>
<accession>A0A8J6N1Z3</accession>
<feature type="transmembrane region" description="Helical" evidence="8">
    <location>
        <begin position="72"/>
        <end position="98"/>
    </location>
</feature>
<gene>
    <name evidence="10" type="ORF">H8E19_11270</name>
</gene>
<dbReference type="AlphaFoldDB" id="A0A8J6N1Z3"/>
<feature type="domain" description="NADH:quinone oxidoreductase/Mrp antiporter transmembrane" evidence="9">
    <location>
        <begin position="132"/>
        <end position="425"/>
    </location>
</feature>
<dbReference type="Pfam" id="PF00361">
    <property type="entry name" value="Proton_antipo_M"/>
    <property type="match status" value="1"/>
</dbReference>
<feature type="transmembrane region" description="Helical" evidence="8">
    <location>
        <begin position="165"/>
        <end position="187"/>
    </location>
</feature>
<name>A0A8J6N1Z3_9DELT</name>
<feature type="transmembrane region" description="Helical" evidence="8">
    <location>
        <begin position="207"/>
        <end position="226"/>
    </location>
</feature>
<evidence type="ECO:0000256" key="2">
    <source>
        <dbReference type="ARBA" id="ARBA00005346"/>
    </source>
</evidence>